<gene>
    <name evidence="1" type="ORF">ACFPZ3_24485</name>
</gene>
<proteinExistence type="predicted"/>
<accession>A0ABW1CND0</accession>
<keyword evidence="2" id="KW-1185">Reference proteome</keyword>
<reference evidence="2" key="1">
    <citation type="journal article" date="2019" name="Int. J. Syst. Evol. Microbiol.">
        <title>The Global Catalogue of Microorganisms (GCM) 10K type strain sequencing project: providing services to taxonomists for standard genome sequencing and annotation.</title>
        <authorList>
            <consortium name="The Broad Institute Genomics Platform"/>
            <consortium name="The Broad Institute Genome Sequencing Center for Infectious Disease"/>
            <person name="Wu L."/>
            <person name="Ma J."/>
        </authorList>
    </citation>
    <scope>NUCLEOTIDE SEQUENCE [LARGE SCALE GENOMIC DNA]</scope>
    <source>
        <strain evidence="2">CCUG 53903</strain>
    </source>
</reference>
<dbReference type="RefSeq" id="WP_379516543.1">
    <property type="nucleotide sequence ID" value="NZ_JBHSPA010000027.1"/>
</dbReference>
<evidence type="ECO:0000313" key="2">
    <source>
        <dbReference type="Proteomes" id="UP001596058"/>
    </source>
</evidence>
<organism evidence="1 2">
    <name type="scientific">Nonomuraea insulae</name>
    <dbReference type="NCBI Taxonomy" id="1616787"/>
    <lineage>
        <taxon>Bacteria</taxon>
        <taxon>Bacillati</taxon>
        <taxon>Actinomycetota</taxon>
        <taxon>Actinomycetes</taxon>
        <taxon>Streptosporangiales</taxon>
        <taxon>Streptosporangiaceae</taxon>
        <taxon>Nonomuraea</taxon>
    </lineage>
</organism>
<comment type="caution">
    <text evidence="1">The sequence shown here is derived from an EMBL/GenBank/DDBJ whole genome shotgun (WGS) entry which is preliminary data.</text>
</comment>
<name>A0ABW1CND0_9ACTN</name>
<dbReference type="Proteomes" id="UP001596058">
    <property type="component" value="Unassembled WGS sequence"/>
</dbReference>
<evidence type="ECO:0000313" key="1">
    <source>
        <dbReference type="EMBL" id="MFC5827042.1"/>
    </source>
</evidence>
<protein>
    <submittedName>
        <fullName evidence="1">DUF5987 family protein</fullName>
    </submittedName>
</protein>
<dbReference type="EMBL" id="JBHSPA010000027">
    <property type="protein sequence ID" value="MFC5827042.1"/>
    <property type="molecule type" value="Genomic_DNA"/>
</dbReference>
<sequence length="189" mass="19857">MGPQTPDEYEHRTTTLEAFADTIIPGEKRFAGDRAVAGVSEGGGAVQAGAIELLEWDATGLSGGLDDFAAALNRHAAAYAAEHGIAPDEDVPPFVSLPYEDRAAMVRWLTAPGHPEKALWVSLALFCNMSYDSAAHMSTVDALAAGHPGLTSMGLALPDADGLWRFRSWSYGRPLADVHPATTPSGSPA</sequence>
<dbReference type="Pfam" id="PF19449">
    <property type="entry name" value="DUF5987"/>
    <property type="match status" value="1"/>
</dbReference>
<dbReference type="InterPro" id="IPR046029">
    <property type="entry name" value="DUF5987"/>
</dbReference>